<protein>
    <submittedName>
        <fullName evidence="1">Uncharacterized protein</fullName>
    </submittedName>
</protein>
<dbReference type="AlphaFoldDB" id="U4L3A4"/>
<name>U4L3A4_PYROM</name>
<evidence type="ECO:0000313" key="2">
    <source>
        <dbReference type="Proteomes" id="UP000018144"/>
    </source>
</evidence>
<accession>U4L3A4</accession>
<evidence type="ECO:0000313" key="1">
    <source>
        <dbReference type="EMBL" id="CCX10008.1"/>
    </source>
</evidence>
<dbReference type="EMBL" id="HF935502">
    <property type="protein sequence ID" value="CCX10008.1"/>
    <property type="molecule type" value="Genomic_DNA"/>
</dbReference>
<keyword evidence="2" id="KW-1185">Reference proteome</keyword>
<organism evidence="1 2">
    <name type="scientific">Pyronema omphalodes (strain CBS 100304)</name>
    <name type="common">Pyronema confluens</name>
    <dbReference type="NCBI Taxonomy" id="1076935"/>
    <lineage>
        <taxon>Eukaryota</taxon>
        <taxon>Fungi</taxon>
        <taxon>Dikarya</taxon>
        <taxon>Ascomycota</taxon>
        <taxon>Pezizomycotina</taxon>
        <taxon>Pezizomycetes</taxon>
        <taxon>Pezizales</taxon>
        <taxon>Pyronemataceae</taxon>
        <taxon>Pyronema</taxon>
    </lineage>
</organism>
<gene>
    <name evidence="1" type="ORF">PCON_09601</name>
</gene>
<reference evidence="1 2" key="1">
    <citation type="journal article" date="2013" name="PLoS Genet.">
        <title>The genome and development-dependent transcriptomes of Pyronema confluens: a window into fungal evolution.</title>
        <authorList>
            <person name="Traeger S."/>
            <person name="Altegoer F."/>
            <person name="Freitag M."/>
            <person name="Gabaldon T."/>
            <person name="Kempken F."/>
            <person name="Kumar A."/>
            <person name="Marcet-Houben M."/>
            <person name="Poggeler S."/>
            <person name="Stajich J.E."/>
            <person name="Nowrousian M."/>
        </authorList>
    </citation>
    <scope>NUCLEOTIDE SEQUENCE [LARGE SCALE GENOMIC DNA]</scope>
    <source>
        <strain evidence="2">CBS 100304</strain>
        <tissue evidence="1">Vegetative mycelium</tissue>
    </source>
</reference>
<proteinExistence type="predicted"/>
<sequence length="31" mass="3464">MAVFTKKKFLLFLCSVPAVMSRDRVTSMEAG</sequence>
<dbReference type="Proteomes" id="UP000018144">
    <property type="component" value="Unassembled WGS sequence"/>
</dbReference>